<name>A0A844TE54_9BRAD</name>
<sequence length="155" mass="16553">MLRMALLGLLILLSVGVLSAMELRAPPRRAVAIVQPPAEQNAGIPASHDALAKADRLDVVAVSSEMPTQAASVEDRVAPPEDIRIGSSKPEPIVRHRHNPKKIASAERPKPKPKATVVKRTANLQRSKAPSGTEPCRLKAFGGLRKALNLTGCEI</sequence>
<dbReference type="EMBL" id="WQNE01000034">
    <property type="protein sequence ID" value="MVT77397.1"/>
    <property type="molecule type" value="Genomic_DNA"/>
</dbReference>
<reference evidence="2 3" key="1">
    <citation type="submission" date="2019-12" db="EMBL/GenBank/DDBJ databases">
        <title>Draft genome sequences Bradyrhizobium cajani AMBPC1010, Bradyrhizobium pachyrhizi AMBPC1040 and Bradyrhizobium yuanmingense ALSPC3051, three plant growth promoting strains isolated from nodules of Cajanus cajan L. in Dominican Republic.</title>
        <authorList>
            <person name="Flores-Felix J.D."/>
            <person name="Araujo J."/>
            <person name="Diaz-Alcantara C."/>
            <person name="Gonzalez-Andres F."/>
            <person name="Velazquez E."/>
        </authorList>
    </citation>
    <scope>NUCLEOTIDE SEQUENCE [LARGE SCALE GENOMIC DNA]</scope>
    <source>
        <strain evidence="2 3">1010</strain>
    </source>
</reference>
<organism evidence="2 3">
    <name type="scientific">Bradyrhizobium cajani</name>
    <dbReference type="NCBI Taxonomy" id="1928661"/>
    <lineage>
        <taxon>Bacteria</taxon>
        <taxon>Pseudomonadati</taxon>
        <taxon>Pseudomonadota</taxon>
        <taxon>Alphaproteobacteria</taxon>
        <taxon>Hyphomicrobiales</taxon>
        <taxon>Nitrobacteraceae</taxon>
        <taxon>Bradyrhizobium</taxon>
    </lineage>
</organism>
<keyword evidence="3" id="KW-1185">Reference proteome</keyword>
<feature type="region of interest" description="Disordered" evidence="1">
    <location>
        <begin position="68"/>
        <end position="133"/>
    </location>
</feature>
<gene>
    <name evidence="2" type="ORF">GPL20_30835</name>
</gene>
<dbReference type="AlphaFoldDB" id="A0A844TE54"/>
<feature type="compositionally biased region" description="Basic and acidic residues" evidence="1">
    <location>
        <begin position="73"/>
        <end position="84"/>
    </location>
</feature>
<comment type="caution">
    <text evidence="2">The sequence shown here is derived from an EMBL/GenBank/DDBJ whole genome shotgun (WGS) entry which is preliminary data.</text>
</comment>
<dbReference type="Proteomes" id="UP000449969">
    <property type="component" value="Unassembled WGS sequence"/>
</dbReference>
<dbReference type="OrthoDB" id="8253360at2"/>
<accession>A0A844TE54</accession>
<evidence type="ECO:0000313" key="2">
    <source>
        <dbReference type="EMBL" id="MVT77397.1"/>
    </source>
</evidence>
<proteinExistence type="predicted"/>
<evidence type="ECO:0000256" key="1">
    <source>
        <dbReference type="SAM" id="MobiDB-lite"/>
    </source>
</evidence>
<evidence type="ECO:0000313" key="3">
    <source>
        <dbReference type="Proteomes" id="UP000449969"/>
    </source>
</evidence>
<protein>
    <submittedName>
        <fullName evidence="2">Uncharacterized protein</fullName>
    </submittedName>
</protein>